<name>A0A419NEL2_9GAMM</name>
<sequence length="279" mass="30813">MNTARVLQFPSDGGGQERRVVDTENGYTRIANELLEAVIGSGLTQNQLLITLAVIRKTYGYNKTSDWVGNSQLSELTGLPVTRCSTERNKLVKMNVLSVTGRLVGINKEVSAWKTKFNGISKAFTEPVKFTESVKDSFTESVNPALQNLLNTKDNNTKDNKDIKKILEQGKKSPAADKKKATQLPSGFSPSENHFKMANEIGINLQNEFEAFCDHHEARGSTFKSWDAALRTWIRNAAKFSGKSKAYPNKPVSTPARATADNFSAKNYGATDAPAWMEE</sequence>
<dbReference type="EMBL" id="RAHH01000002">
    <property type="protein sequence ID" value="RJT47211.1"/>
    <property type="molecule type" value="Genomic_DNA"/>
</dbReference>
<dbReference type="InterPro" id="IPR006497">
    <property type="entry name" value="Phage_lambda_VrpO_N"/>
</dbReference>
<proteinExistence type="predicted"/>
<gene>
    <name evidence="3" type="ORF">D6C13_02290</name>
</gene>
<dbReference type="Proteomes" id="UP000284908">
    <property type="component" value="Unassembled WGS sequence"/>
</dbReference>
<organism evidence="3 4">
    <name type="scientific">Rahnella woolbedingensis</name>
    <dbReference type="NCBI Taxonomy" id="1510574"/>
    <lineage>
        <taxon>Bacteria</taxon>
        <taxon>Pseudomonadati</taxon>
        <taxon>Pseudomonadota</taxon>
        <taxon>Gammaproteobacteria</taxon>
        <taxon>Enterobacterales</taxon>
        <taxon>Yersiniaceae</taxon>
        <taxon>Rahnella</taxon>
    </lineage>
</organism>
<keyword evidence="4" id="KW-1185">Reference proteome</keyword>
<dbReference type="AlphaFoldDB" id="A0A419NEL2"/>
<accession>A0A419NEL2</accession>
<dbReference type="NCBIfam" id="TIGR01610">
    <property type="entry name" value="phage_O_Nterm"/>
    <property type="match status" value="1"/>
</dbReference>
<dbReference type="Pfam" id="PF04492">
    <property type="entry name" value="Phage_rep_O"/>
    <property type="match status" value="1"/>
</dbReference>
<evidence type="ECO:0000313" key="4">
    <source>
        <dbReference type="Proteomes" id="UP000284908"/>
    </source>
</evidence>
<dbReference type="InterPro" id="IPR036388">
    <property type="entry name" value="WH-like_DNA-bd_sf"/>
</dbReference>
<reference evidence="3 4" key="1">
    <citation type="submission" date="2018-09" db="EMBL/GenBank/DDBJ databases">
        <authorList>
            <person name="Le Fleche-Mateos A."/>
        </authorList>
    </citation>
    <scope>NUCLEOTIDE SEQUENCE [LARGE SCALE GENOMIC DNA]</scope>
    <source>
        <strain evidence="3 4">DSM 27399</strain>
    </source>
</reference>
<dbReference type="GO" id="GO:0006260">
    <property type="term" value="P:DNA replication"/>
    <property type="evidence" value="ECO:0007669"/>
    <property type="project" value="InterPro"/>
</dbReference>
<protein>
    <recommendedName>
        <fullName evidence="2">Bacteriophage lambda Replication protein O N-terminal domain-containing protein</fullName>
    </recommendedName>
</protein>
<evidence type="ECO:0000256" key="1">
    <source>
        <dbReference type="SAM" id="MobiDB-lite"/>
    </source>
</evidence>
<evidence type="ECO:0000259" key="2">
    <source>
        <dbReference type="Pfam" id="PF04492"/>
    </source>
</evidence>
<dbReference type="RefSeq" id="WP_120131220.1">
    <property type="nucleotide sequence ID" value="NZ_RAHH01000002.1"/>
</dbReference>
<dbReference type="OrthoDB" id="6313655at2"/>
<dbReference type="Gene3D" id="1.10.10.10">
    <property type="entry name" value="Winged helix-like DNA-binding domain superfamily/Winged helix DNA-binding domain"/>
    <property type="match status" value="1"/>
</dbReference>
<feature type="compositionally biased region" description="Basic and acidic residues" evidence="1">
    <location>
        <begin position="168"/>
        <end position="180"/>
    </location>
</feature>
<feature type="region of interest" description="Disordered" evidence="1">
    <location>
        <begin position="168"/>
        <end position="191"/>
    </location>
</feature>
<comment type="caution">
    <text evidence="3">The sequence shown here is derived from an EMBL/GenBank/DDBJ whole genome shotgun (WGS) entry which is preliminary data.</text>
</comment>
<feature type="domain" description="Bacteriophage lambda Replication protein O N-terminal" evidence="2">
    <location>
        <begin position="19"/>
        <end position="113"/>
    </location>
</feature>
<evidence type="ECO:0000313" key="3">
    <source>
        <dbReference type="EMBL" id="RJT47211.1"/>
    </source>
</evidence>